<keyword evidence="2" id="KW-1185">Reference proteome</keyword>
<name>A0AAD5R2Z8_PARTN</name>
<dbReference type="Proteomes" id="UP001196413">
    <property type="component" value="Unassembled WGS sequence"/>
</dbReference>
<accession>A0AAD5R2Z8</accession>
<organism evidence="1 2">
    <name type="scientific">Parelaphostrongylus tenuis</name>
    <name type="common">Meningeal worm</name>
    <dbReference type="NCBI Taxonomy" id="148309"/>
    <lineage>
        <taxon>Eukaryota</taxon>
        <taxon>Metazoa</taxon>
        <taxon>Ecdysozoa</taxon>
        <taxon>Nematoda</taxon>
        <taxon>Chromadorea</taxon>
        <taxon>Rhabditida</taxon>
        <taxon>Rhabditina</taxon>
        <taxon>Rhabditomorpha</taxon>
        <taxon>Strongyloidea</taxon>
        <taxon>Metastrongylidae</taxon>
        <taxon>Parelaphostrongylus</taxon>
    </lineage>
</organism>
<reference evidence="1" key="1">
    <citation type="submission" date="2021-06" db="EMBL/GenBank/DDBJ databases">
        <title>Parelaphostrongylus tenuis whole genome reference sequence.</title>
        <authorList>
            <person name="Garwood T.J."/>
            <person name="Larsen P.A."/>
            <person name="Fountain-Jones N.M."/>
            <person name="Garbe J.R."/>
            <person name="Macchietto M.G."/>
            <person name="Kania S.A."/>
            <person name="Gerhold R.W."/>
            <person name="Richards J.E."/>
            <person name="Wolf T.M."/>
        </authorList>
    </citation>
    <scope>NUCLEOTIDE SEQUENCE</scope>
    <source>
        <strain evidence="1">MNPRO001-30</strain>
        <tissue evidence="1">Meninges</tissue>
    </source>
</reference>
<dbReference type="EMBL" id="JAHQIW010006242">
    <property type="protein sequence ID" value="KAJ1368612.1"/>
    <property type="molecule type" value="Genomic_DNA"/>
</dbReference>
<evidence type="ECO:0000313" key="1">
    <source>
        <dbReference type="EMBL" id="KAJ1368612.1"/>
    </source>
</evidence>
<comment type="caution">
    <text evidence="1">The sequence shown here is derived from an EMBL/GenBank/DDBJ whole genome shotgun (WGS) entry which is preliminary data.</text>
</comment>
<dbReference type="AlphaFoldDB" id="A0AAD5R2Z8"/>
<sequence>MFKLQKNSTVSLQDVIRKLLAPVRKVFTYGFTVEQFKFVKENVQLLMARVNTTAFIDTPPELSERGTRLCVKNLPTIKQ</sequence>
<gene>
    <name evidence="1" type="ORF">KIN20_029781</name>
</gene>
<evidence type="ECO:0000313" key="2">
    <source>
        <dbReference type="Proteomes" id="UP001196413"/>
    </source>
</evidence>
<protein>
    <submittedName>
        <fullName evidence="1">Uncharacterized protein</fullName>
    </submittedName>
</protein>
<proteinExistence type="predicted"/>